<dbReference type="RefSeq" id="WP_161701198.1">
    <property type="nucleotide sequence ID" value="NZ_JAAAMU010000011.1"/>
</dbReference>
<keyword evidence="2" id="KW-1185">Reference proteome</keyword>
<comment type="caution">
    <text evidence="1">The sequence shown here is derived from an EMBL/GenBank/DDBJ whole genome shotgun (WGS) entry which is preliminary data.</text>
</comment>
<evidence type="ECO:0008006" key="3">
    <source>
        <dbReference type="Google" id="ProtNLM"/>
    </source>
</evidence>
<organism evidence="1 2">
    <name type="scientific">Paenibacillus sacheonensis</name>
    <dbReference type="NCBI Taxonomy" id="742054"/>
    <lineage>
        <taxon>Bacteria</taxon>
        <taxon>Bacillati</taxon>
        <taxon>Bacillota</taxon>
        <taxon>Bacilli</taxon>
        <taxon>Bacillales</taxon>
        <taxon>Paenibacillaceae</taxon>
        <taxon>Paenibacillus</taxon>
    </lineage>
</organism>
<protein>
    <recommendedName>
        <fullName evidence="3">Translation initiation factor 2</fullName>
    </recommendedName>
</protein>
<evidence type="ECO:0000313" key="2">
    <source>
        <dbReference type="Proteomes" id="UP000558113"/>
    </source>
</evidence>
<dbReference type="AlphaFoldDB" id="A0A7X4YRS6"/>
<sequence length="89" mass="10105">MNNRRSHPRDNGQPLLKSDHFSAKLAVIAGAFNILGDFLGTLSSTIALEEIAEEERQNQLDSKLQEERFASMQKQIDELTLQLNRLKKP</sequence>
<evidence type="ECO:0000313" key="1">
    <source>
        <dbReference type="EMBL" id="NBC71333.1"/>
    </source>
</evidence>
<dbReference type="OrthoDB" id="9963694at2"/>
<dbReference type="Proteomes" id="UP000558113">
    <property type="component" value="Unassembled WGS sequence"/>
</dbReference>
<name>A0A7X4YRS6_9BACL</name>
<accession>A0A7X4YRS6</accession>
<proteinExistence type="predicted"/>
<gene>
    <name evidence="1" type="ORF">GT003_20245</name>
</gene>
<dbReference type="EMBL" id="JAAAMU010000011">
    <property type="protein sequence ID" value="NBC71333.1"/>
    <property type="molecule type" value="Genomic_DNA"/>
</dbReference>
<reference evidence="1 2" key="1">
    <citation type="submission" date="2020-01" db="EMBL/GenBank/DDBJ databases">
        <title>Paenibacillus soybeanensis sp. nov. isolated from the nodules of soybean (Glycine max(L.) Merr).</title>
        <authorList>
            <person name="Wang H."/>
        </authorList>
    </citation>
    <scope>NUCLEOTIDE SEQUENCE [LARGE SCALE GENOMIC DNA]</scope>
    <source>
        <strain evidence="1 2">DSM 23054</strain>
    </source>
</reference>